<dbReference type="AlphaFoldDB" id="A0A285L8F0"/>
<keyword evidence="3" id="KW-1185">Reference proteome</keyword>
<protein>
    <recommendedName>
        <fullName evidence="4">DUF5709 domain-containing protein</fullName>
    </recommendedName>
</protein>
<dbReference type="RefSeq" id="WP_067791484.1">
    <property type="nucleotide sequence ID" value="NZ_JAMTCU010000006.1"/>
</dbReference>
<evidence type="ECO:0008006" key="4">
    <source>
        <dbReference type="Google" id="ProtNLM"/>
    </source>
</evidence>
<evidence type="ECO:0000256" key="1">
    <source>
        <dbReference type="SAM" id="MobiDB-lite"/>
    </source>
</evidence>
<gene>
    <name evidence="2" type="ORF">SAMN04244553_2822</name>
</gene>
<reference evidence="2 3" key="1">
    <citation type="submission" date="2017-09" db="EMBL/GenBank/DDBJ databases">
        <authorList>
            <person name="Ehlers B."/>
            <person name="Leendertz F.H."/>
        </authorList>
    </citation>
    <scope>NUCLEOTIDE SEQUENCE [LARGE SCALE GENOMIC DNA]</scope>
    <source>
        <strain evidence="2 3">DSM 45537</strain>
    </source>
</reference>
<sequence>MIDRSTPRTLDDAPEADRVEQSTPAYQTDDADTDDRAVAETAVAREAPSAVDRDVWSANEADLIEQAIPVPLDDEDRDDTE</sequence>
<name>A0A285L8F0_9NOCA</name>
<evidence type="ECO:0000313" key="3">
    <source>
        <dbReference type="Proteomes" id="UP000219565"/>
    </source>
</evidence>
<feature type="compositionally biased region" description="Basic and acidic residues" evidence="1">
    <location>
        <begin position="1"/>
        <end position="20"/>
    </location>
</feature>
<proteinExistence type="predicted"/>
<dbReference type="Proteomes" id="UP000219565">
    <property type="component" value="Unassembled WGS sequence"/>
</dbReference>
<accession>A0A285L8F0</accession>
<feature type="region of interest" description="Disordered" evidence="1">
    <location>
        <begin position="1"/>
        <end position="34"/>
    </location>
</feature>
<evidence type="ECO:0000313" key="2">
    <source>
        <dbReference type="EMBL" id="SNY81235.1"/>
    </source>
</evidence>
<dbReference type="OrthoDB" id="4555474at2"/>
<organism evidence="2 3">
    <name type="scientific">Nocardia amikacinitolerans</name>
    <dbReference type="NCBI Taxonomy" id="756689"/>
    <lineage>
        <taxon>Bacteria</taxon>
        <taxon>Bacillati</taxon>
        <taxon>Actinomycetota</taxon>
        <taxon>Actinomycetes</taxon>
        <taxon>Mycobacteriales</taxon>
        <taxon>Nocardiaceae</taxon>
        <taxon>Nocardia</taxon>
    </lineage>
</organism>
<dbReference type="EMBL" id="OBEG01000002">
    <property type="protein sequence ID" value="SNY81235.1"/>
    <property type="molecule type" value="Genomic_DNA"/>
</dbReference>